<evidence type="ECO:0000313" key="1">
    <source>
        <dbReference type="EMBL" id="MBG2915240.1"/>
    </source>
</evidence>
<dbReference type="Proteomes" id="UP000612266">
    <property type="component" value="Unassembled WGS sequence"/>
</dbReference>
<protein>
    <submittedName>
        <fullName evidence="1">Uncharacterized protein</fullName>
    </submittedName>
</protein>
<proteinExistence type="predicted"/>
<dbReference type="AlphaFoldDB" id="A0A8I1BMB6"/>
<dbReference type="EMBL" id="JADSJR010000017">
    <property type="protein sequence ID" value="MBG2915240.1"/>
    <property type="molecule type" value="Genomic_DNA"/>
</dbReference>
<accession>A0A8I1BMB6</accession>
<evidence type="ECO:0000313" key="2">
    <source>
        <dbReference type="Proteomes" id="UP000612266"/>
    </source>
</evidence>
<organism evidence="1 2">
    <name type="scientific">Proteus terrae subsp. cibarius</name>
    <dbReference type="NCBI Taxonomy" id="626774"/>
    <lineage>
        <taxon>Bacteria</taxon>
        <taxon>Pseudomonadati</taxon>
        <taxon>Pseudomonadota</taxon>
        <taxon>Gammaproteobacteria</taxon>
        <taxon>Enterobacterales</taxon>
        <taxon>Morganellaceae</taxon>
        <taxon>Proteus</taxon>
    </lineage>
</organism>
<dbReference type="RefSeq" id="WP_036934671.1">
    <property type="nucleotide sequence ID" value="NZ_JADSJR010000017.1"/>
</dbReference>
<sequence>MNSKKMTTNEIIEYLKEKGFPASLLDKEAIKSNRKLTPEEQEIFVKHIVDNLRTIVANKYLISCVTRFGPGLNEQFSFRHKNIVVDLDLKIIEKLLIVKVESVILDQSGDGVFALFRFYEGNKAKGEEGDKWMQDMLDQLLINSATLLISQGKSQLIH</sequence>
<name>A0A8I1BMB6_9GAMM</name>
<reference evidence="1" key="1">
    <citation type="submission" date="2020-11" db="EMBL/GenBank/DDBJ databases">
        <title>Enhanced detection system for hospital associated transmission using whole genome sequencing surveillance.</title>
        <authorList>
            <person name="Harrison L.H."/>
            <person name="Van Tyne D."/>
            <person name="Marsh J.W."/>
            <person name="Griffith M.P."/>
            <person name="Snyder D.J."/>
            <person name="Cooper V.S."/>
            <person name="Mustapha M."/>
        </authorList>
    </citation>
    <scope>NUCLEOTIDE SEQUENCE</scope>
    <source>
        <strain evidence="1">PR00070</strain>
    </source>
</reference>
<comment type="caution">
    <text evidence="1">The sequence shown here is derived from an EMBL/GenBank/DDBJ whole genome shotgun (WGS) entry which is preliminary data.</text>
</comment>
<gene>
    <name evidence="1" type="ORF">I4901_12785</name>
</gene>